<proteinExistence type="predicted"/>
<name>A0A3A2ZXN1_9EURO</name>
<dbReference type="AlphaFoldDB" id="A0A3A2ZXN1"/>
<evidence type="ECO:0000313" key="1">
    <source>
        <dbReference type="EMBL" id="RJE27480.1"/>
    </source>
</evidence>
<evidence type="ECO:0000313" key="2">
    <source>
        <dbReference type="Proteomes" id="UP000266188"/>
    </source>
</evidence>
<gene>
    <name evidence="1" type="ORF">PHISCL_00214</name>
</gene>
<reference evidence="2" key="1">
    <citation type="submission" date="2017-02" db="EMBL/GenBank/DDBJ databases">
        <authorList>
            <person name="Tafer H."/>
            <person name="Lopandic K."/>
        </authorList>
    </citation>
    <scope>NUCLEOTIDE SEQUENCE [LARGE SCALE GENOMIC DNA]</scope>
    <source>
        <strain evidence="2">CBS 366.77</strain>
    </source>
</reference>
<dbReference type="EMBL" id="MVGC01000003">
    <property type="protein sequence ID" value="RJE27480.1"/>
    <property type="molecule type" value="Genomic_DNA"/>
</dbReference>
<accession>A0A3A2ZXN1</accession>
<comment type="caution">
    <text evidence="1">The sequence shown here is derived from an EMBL/GenBank/DDBJ whole genome shotgun (WGS) entry which is preliminary data.</text>
</comment>
<protein>
    <submittedName>
        <fullName evidence="1">Uncharacterized protein</fullName>
    </submittedName>
</protein>
<dbReference type="Proteomes" id="UP000266188">
    <property type="component" value="Unassembled WGS sequence"/>
</dbReference>
<keyword evidence="2" id="KW-1185">Reference proteome</keyword>
<dbReference type="PANTHER" id="PTHR37490">
    <property type="entry name" value="EXPRESSED PROTEIN"/>
    <property type="match status" value="1"/>
</dbReference>
<dbReference type="InterPro" id="IPR021838">
    <property type="entry name" value="DUF3431"/>
</dbReference>
<dbReference type="PANTHER" id="PTHR37490:SF3">
    <property type="entry name" value="DUF3431 DOMAIN CONTAINING PROTEIN"/>
    <property type="match status" value="1"/>
</dbReference>
<sequence>MLFIHSQRFQWHNDDPYYDGVPMLRRFQTDYLREQGYVNLRCSWVLGCPSEIKPHTDTHRENVHAGEYFKTGFMQLFPEAEVPQEVGVSCCAQFGVTRWNVQQRPRSDYIRFRKWLAETDLPDELSGRIMEYSWHMIFGKPPVHCPTAEECYCKVFGLCGLSCPNQWSCDDRYVLPPYSNLPEGWPYIGWHGQKQDPSHGLPQA</sequence>
<organism evidence="1 2">
    <name type="scientific">Aspergillus sclerotialis</name>
    <dbReference type="NCBI Taxonomy" id="2070753"/>
    <lineage>
        <taxon>Eukaryota</taxon>
        <taxon>Fungi</taxon>
        <taxon>Dikarya</taxon>
        <taxon>Ascomycota</taxon>
        <taxon>Pezizomycotina</taxon>
        <taxon>Eurotiomycetes</taxon>
        <taxon>Eurotiomycetidae</taxon>
        <taxon>Eurotiales</taxon>
        <taxon>Aspergillaceae</taxon>
        <taxon>Aspergillus</taxon>
        <taxon>Aspergillus subgen. Polypaecilum</taxon>
    </lineage>
</organism>
<dbReference type="OrthoDB" id="426718at2759"/>
<dbReference type="Pfam" id="PF11913">
    <property type="entry name" value="DUF3431"/>
    <property type="match status" value="1"/>
</dbReference>